<evidence type="ECO:0000313" key="4">
    <source>
        <dbReference type="Proteomes" id="UP000183812"/>
    </source>
</evidence>
<dbReference type="InterPro" id="IPR017871">
    <property type="entry name" value="ABC_transporter-like_CS"/>
</dbReference>
<dbReference type="Pfam" id="PF00005">
    <property type="entry name" value="ABC_tran"/>
    <property type="match status" value="1"/>
</dbReference>
<keyword evidence="1" id="KW-0547">Nucleotide-binding</keyword>
<keyword evidence="2 3" id="KW-0067">ATP-binding</keyword>
<protein>
    <submittedName>
        <fullName evidence="3">Putative ABC transport system ATP-binding protein</fullName>
    </submittedName>
</protein>
<dbReference type="InterPro" id="IPR003593">
    <property type="entry name" value="AAA+_ATPase"/>
</dbReference>
<accession>A0A0Q1A042</accession>
<dbReference type="PROSITE" id="PS50893">
    <property type="entry name" value="ABC_TRANSPORTER_2"/>
    <property type="match status" value="1"/>
</dbReference>
<proteinExistence type="predicted"/>
<dbReference type="InterPro" id="IPR027417">
    <property type="entry name" value="P-loop_NTPase"/>
</dbReference>
<gene>
    <name evidence="3" type="ORF">SAMN04244550_00365</name>
</gene>
<evidence type="ECO:0000256" key="2">
    <source>
        <dbReference type="ARBA" id="ARBA00022840"/>
    </source>
</evidence>
<dbReference type="EMBL" id="FNAY01000001">
    <property type="protein sequence ID" value="SDE42207.1"/>
    <property type="molecule type" value="Genomic_DNA"/>
</dbReference>
<evidence type="ECO:0000313" key="3">
    <source>
        <dbReference type="EMBL" id="SDE42207.1"/>
    </source>
</evidence>
<dbReference type="GO" id="GO:0016887">
    <property type="term" value="F:ATP hydrolysis activity"/>
    <property type="evidence" value="ECO:0007669"/>
    <property type="project" value="InterPro"/>
</dbReference>
<dbReference type="GO" id="GO:0005524">
    <property type="term" value="F:ATP binding"/>
    <property type="evidence" value="ECO:0007669"/>
    <property type="project" value="UniProtKB-KW"/>
</dbReference>
<sequence>MTGRVLQVRNLGIRLSPEFAVVIDRLDLEPGEVRVFDSASGTGKSTALGLIGAAIPGGGMPGESLRLCGRAVTGGAVDRAHCAPPDVLGFVLQTARLVPFLTLGENIALPMRLTGLAPDPDWSRHVLDRLGIADLLGRRPDQVSVGQRQRAAVARALWARPRLLLLDEPVSALDPANTAAVEALIAELAAAAGAAVLLASHKAAEGAFGGAPRCRHRLVIDREGVQVSLFTGQEAA</sequence>
<dbReference type="PANTHER" id="PTHR24220">
    <property type="entry name" value="IMPORT ATP-BINDING PROTEIN"/>
    <property type="match status" value="1"/>
</dbReference>
<dbReference type="PROSITE" id="PS00211">
    <property type="entry name" value="ABC_TRANSPORTER_1"/>
    <property type="match status" value="1"/>
</dbReference>
<reference evidence="3 4" key="1">
    <citation type="submission" date="2016-10" db="EMBL/GenBank/DDBJ databases">
        <authorList>
            <person name="de Groot N.N."/>
        </authorList>
    </citation>
    <scope>NUCLEOTIDE SEQUENCE [LARGE SCALE GENOMIC DNA]</scope>
    <source>
        <strain evidence="4">DSM 938 / 37b4</strain>
    </source>
</reference>
<dbReference type="Proteomes" id="UP000183812">
    <property type="component" value="Unassembled WGS sequence"/>
</dbReference>
<organism evidence="3 4">
    <name type="scientific">Rhodobacter capsulatus</name>
    <name type="common">Rhodopseudomonas capsulata</name>
    <dbReference type="NCBI Taxonomy" id="1061"/>
    <lineage>
        <taxon>Bacteria</taxon>
        <taxon>Pseudomonadati</taxon>
        <taxon>Pseudomonadota</taxon>
        <taxon>Alphaproteobacteria</taxon>
        <taxon>Rhodobacterales</taxon>
        <taxon>Rhodobacter group</taxon>
        <taxon>Rhodobacter</taxon>
    </lineage>
</organism>
<dbReference type="AlphaFoldDB" id="A0A0Q1A042"/>
<dbReference type="RefSeq" id="WP_055209868.1">
    <property type="nucleotide sequence ID" value="NZ_CP061202.1"/>
</dbReference>
<dbReference type="PANTHER" id="PTHR24220:SF659">
    <property type="entry name" value="TRANSPORTER, PUTATIVE-RELATED"/>
    <property type="match status" value="1"/>
</dbReference>
<dbReference type="SMART" id="SM00382">
    <property type="entry name" value="AAA"/>
    <property type="match status" value="1"/>
</dbReference>
<dbReference type="GO" id="GO:0022857">
    <property type="term" value="F:transmembrane transporter activity"/>
    <property type="evidence" value="ECO:0007669"/>
    <property type="project" value="TreeGrafter"/>
</dbReference>
<name>A0A0Q1A042_RHOCA</name>
<dbReference type="GO" id="GO:0005886">
    <property type="term" value="C:plasma membrane"/>
    <property type="evidence" value="ECO:0007669"/>
    <property type="project" value="TreeGrafter"/>
</dbReference>
<dbReference type="OrthoDB" id="7691263at2"/>
<evidence type="ECO:0000256" key="1">
    <source>
        <dbReference type="ARBA" id="ARBA00022741"/>
    </source>
</evidence>
<dbReference type="InterPro" id="IPR015854">
    <property type="entry name" value="ABC_transpr_LolD-like"/>
</dbReference>
<dbReference type="SUPFAM" id="SSF52540">
    <property type="entry name" value="P-loop containing nucleoside triphosphate hydrolases"/>
    <property type="match status" value="1"/>
</dbReference>
<dbReference type="Gene3D" id="3.40.50.300">
    <property type="entry name" value="P-loop containing nucleotide triphosphate hydrolases"/>
    <property type="match status" value="1"/>
</dbReference>
<dbReference type="InterPro" id="IPR003439">
    <property type="entry name" value="ABC_transporter-like_ATP-bd"/>
</dbReference>